<reference evidence="1 2" key="1">
    <citation type="journal article" date="2019" name="Commun. Biol.">
        <title>The bagworm genome reveals a unique fibroin gene that provides high tensile strength.</title>
        <authorList>
            <person name="Kono N."/>
            <person name="Nakamura H."/>
            <person name="Ohtoshi R."/>
            <person name="Tomita M."/>
            <person name="Numata K."/>
            <person name="Arakawa K."/>
        </authorList>
    </citation>
    <scope>NUCLEOTIDE SEQUENCE [LARGE SCALE GENOMIC DNA]</scope>
</reference>
<sequence>MYLGVNTTRWTVTREYGMCACRDVTLPAPTAAAPPAAVGRPASCARASFKPSSCKIIARATPNLNGYRYRIGIKVGYSKSAHLLVDEDRKNCVIPVYFLFFVQNLQFAG</sequence>
<proteinExistence type="predicted"/>
<comment type="caution">
    <text evidence="1">The sequence shown here is derived from an EMBL/GenBank/DDBJ whole genome shotgun (WGS) entry which is preliminary data.</text>
</comment>
<dbReference type="EMBL" id="BGZK01000376">
    <property type="protein sequence ID" value="GBP40085.1"/>
    <property type="molecule type" value="Genomic_DNA"/>
</dbReference>
<dbReference type="AlphaFoldDB" id="A0A4C1VQK7"/>
<accession>A0A4C1VQK7</accession>
<dbReference type="Proteomes" id="UP000299102">
    <property type="component" value="Unassembled WGS sequence"/>
</dbReference>
<evidence type="ECO:0000313" key="1">
    <source>
        <dbReference type="EMBL" id="GBP40085.1"/>
    </source>
</evidence>
<name>A0A4C1VQK7_EUMVA</name>
<keyword evidence="2" id="KW-1185">Reference proteome</keyword>
<organism evidence="1 2">
    <name type="scientific">Eumeta variegata</name>
    <name type="common">Bagworm moth</name>
    <name type="synonym">Eumeta japonica</name>
    <dbReference type="NCBI Taxonomy" id="151549"/>
    <lineage>
        <taxon>Eukaryota</taxon>
        <taxon>Metazoa</taxon>
        <taxon>Ecdysozoa</taxon>
        <taxon>Arthropoda</taxon>
        <taxon>Hexapoda</taxon>
        <taxon>Insecta</taxon>
        <taxon>Pterygota</taxon>
        <taxon>Neoptera</taxon>
        <taxon>Endopterygota</taxon>
        <taxon>Lepidoptera</taxon>
        <taxon>Glossata</taxon>
        <taxon>Ditrysia</taxon>
        <taxon>Tineoidea</taxon>
        <taxon>Psychidae</taxon>
        <taxon>Oiketicinae</taxon>
        <taxon>Eumeta</taxon>
    </lineage>
</organism>
<evidence type="ECO:0000313" key="2">
    <source>
        <dbReference type="Proteomes" id="UP000299102"/>
    </source>
</evidence>
<gene>
    <name evidence="1" type="ORF">EVAR_33660_1</name>
</gene>
<protein>
    <submittedName>
        <fullName evidence="1">Uncharacterized protein</fullName>
    </submittedName>
</protein>